<proteinExistence type="inferred from homology"/>
<dbReference type="Gene3D" id="1.10.443.10">
    <property type="entry name" value="Intergrase catalytic core"/>
    <property type="match status" value="1"/>
</dbReference>
<evidence type="ECO:0000313" key="6">
    <source>
        <dbReference type="EMBL" id="KAA1003773.1"/>
    </source>
</evidence>
<dbReference type="InterPro" id="IPR002104">
    <property type="entry name" value="Integrase_catalytic"/>
</dbReference>
<gene>
    <name evidence="6" type="ORF">FVF58_35555</name>
</gene>
<keyword evidence="2" id="KW-0229">DNA integration</keyword>
<dbReference type="PANTHER" id="PTHR30349">
    <property type="entry name" value="PHAGE INTEGRASE-RELATED"/>
    <property type="match status" value="1"/>
</dbReference>
<evidence type="ECO:0000259" key="5">
    <source>
        <dbReference type="PROSITE" id="PS51898"/>
    </source>
</evidence>
<comment type="similarity">
    <text evidence="1">Belongs to the 'phage' integrase family.</text>
</comment>
<evidence type="ECO:0000256" key="2">
    <source>
        <dbReference type="ARBA" id="ARBA00022908"/>
    </source>
</evidence>
<dbReference type="EMBL" id="VTUZ01000033">
    <property type="protein sequence ID" value="KAA1003773.1"/>
    <property type="molecule type" value="Genomic_DNA"/>
</dbReference>
<dbReference type="PANTHER" id="PTHR30349:SF41">
    <property type="entry name" value="INTEGRASE_RECOMBINASE PROTEIN MJ0367-RELATED"/>
    <property type="match status" value="1"/>
</dbReference>
<evidence type="ECO:0000256" key="1">
    <source>
        <dbReference type="ARBA" id="ARBA00008857"/>
    </source>
</evidence>
<keyword evidence="4" id="KW-0233">DNA recombination</keyword>
<accession>A0A5B0GJZ2</accession>
<evidence type="ECO:0000313" key="7">
    <source>
        <dbReference type="Proteomes" id="UP000325273"/>
    </source>
</evidence>
<organism evidence="6 7">
    <name type="scientific">Paraburkholderia panacisoli</name>
    <dbReference type="NCBI Taxonomy" id="2603818"/>
    <lineage>
        <taxon>Bacteria</taxon>
        <taxon>Pseudomonadati</taxon>
        <taxon>Pseudomonadota</taxon>
        <taxon>Betaproteobacteria</taxon>
        <taxon>Burkholderiales</taxon>
        <taxon>Burkholderiaceae</taxon>
        <taxon>Paraburkholderia</taxon>
    </lineage>
</organism>
<evidence type="ECO:0000256" key="3">
    <source>
        <dbReference type="ARBA" id="ARBA00023125"/>
    </source>
</evidence>
<dbReference type="InterPro" id="IPR050090">
    <property type="entry name" value="Tyrosine_recombinase_XerCD"/>
</dbReference>
<dbReference type="RefSeq" id="WP_149674392.1">
    <property type="nucleotide sequence ID" value="NZ_VTUZ01000033.1"/>
</dbReference>
<dbReference type="Proteomes" id="UP000325273">
    <property type="component" value="Unassembled WGS sequence"/>
</dbReference>
<dbReference type="SUPFAM" id="SSF56349">
    <property type="entry name" value="DNA breaking-rejoining enzymes"/>
    <property type="match status" value="1"/>
</dbReference>
<keyword evidence="3" id="KW-0238">DNA-binding</keyword>
<comment type="caution">
    <text evidence="6">The sequence shown here is derived from an EMBL/GenBank/DDBJ whole genome shotgun (WGS) entry which is preliminary data.</text>
</comment>
<protein>
    <submittedName>
        <fullName evidence="6">Tyrosine-type recombinase/integrase</fullName>
    </submittedName>
</protein>
<dbReference type="PROSITE" id="PS51898">
    <property type="entry name" value="TYR_RECOMBINASE"/>
    <property type="match status" value="1"/>
</dbReference>
<dbReference type="InterPro" id="IPR013762">
    <property type="entry name" value="Integrase-like_cat_sf"/>
</dbReference>
<sequence length="319" mass="36226">MSTGNNTIEEAVERYLAHRRGLGFELGITGQQLMRFARYADVHGHQGPLTLAVQLDWAREHVKRTGSVTWARRLEVVRPFAAYYRQFEPETEIPDLHTFGSGHRRLAPHIYTAQEVSNLLEQAGGLPPTGGVRPTTYRTLFGLISAVGLRLSEALNLLDGDVDLRRGSLTVRHSKFKKSRCLPLHSSVVQALSEYRQLRDRNVEVRAGMPFFVSPSGRPLPKRTVEGVFDQLRRELGWQARGGHPNPRIQDLRHSFAVARLQRWYETGETVDHAILWLCTYLGHASISDTYWYLSGTPELMSLVGTKFENFALEEMRHA</sequence>
<reference evidence="6 7" key="1">
    <citation type="submission" date="2019-08" db="EMBL/GenBank/DDBJ databases">
        <title>Paraburkholderia sp. DCY113.</title>
        <authorList>
            <person name="Kang J."/>
        </authorList>
    </citation>
    <scope>NUCLEOTIDE SEQUENCE [LARGE SCALE GENOMIC DNA]</scope>
    <source>
        <strain evidence="6 7">DCY113</strain>
    </source>
</reference>
<dbReference type="GO" id="GO:0003677">
    <property type="term" value="F:DNA binding"/>
    <property type="evidence" value="ECO:0007669"/>
    <property type="project" value="UniProtKB-KW"/>
</dbReference>
<dbReference type="GO" id="GO:0006310">
    <property type="term" value="P:DNA recombination"/>
    <property type="evidence" value="ECO:0007669"/>
    <property type="project" value="UniProtKB-KW"/>
</dbReference>
<dbReference type="InterPro" id="IPR011010">
    <property type="entry name" value="DNA_brk_join_enz"/>
</dbReference>
<dbReference type="Pfam" id="PF00589">
    <property type="entry name" value="Phage_integrase"/>
    <property type="match status" value="1"/>
</dbReference>
<dbReference type="GO" id="GO:0015074">
    <property type="term" value="P:DNA integration"/>
    <property type="evidence" value="ECO:0007669"/>
    <property type="project" value="UniProtKB-KW"/>
</dbReference>
<dbReference type="AlphaFoldDB" id="A0A5B0GJZ2"/>
<keyword evidence="7" id="KW-1185">Reference proteome</keyword>
<evidence type="ECO:0000256" key="4">
    <source>
        <dbReference type="ARBA" id="ARBA00023172"/>
    </source>
</evidence>
<feature type="domain" description="Tyr recombinase" evidence="5">
    <location>
        <begin position="106"/>
        <end position="306"/>
    </location>
</feature>
<name>A0A5B0GJZ2_9BURK</name>